<accession>A0ABW3Z394</accession>
<proteinExistence type="predicted"/>
<organism evidence="1 2">
    <name type="scientific">Methylopila musalis</name>
    <dbReference type="NCBI Taxonomy" id="1134781"/>
    <lineage>
        <taxon>Bacteria</taxon>
        <taxon>Pseudomonadati</taxon>
        <taxon>Pseudomonadota</taxon>
        <taxon>Alphaproteobacteria</taxon>
        <taxon>Hyphomicrobiales</taxon>
        <taxon>Methylopilaceae</taxon>
        <taxon>Methylopila</taxon>
    </lineage>
</organism>
<sequence>MNPPLRLRQAISVEDLLIWAYREKQIDRAMARMVVGNGPSGFHASGVWRLGARVEGGPARFGLSLDDDAVRVHAAVSWLAVLEPEAAALIVRHARTATEPEWHGREAERLAPLRRGGRVCMELDARRRAVACRVVPLVDPGLVRFGREQWTRWRAGLVLIARELRGALWSYEVARCRPMMEPWKSGARGTAFIAVDEAA</sequence>
<dbReference type="Proteomes" id="UP001597171">
    <property type="component" value="Unassembled WGS sequence"/>
</dbReference>
<evidence type="ECO:0000313" key="1">
    <source>
        <dbReference type="EMBL" id="MFD1330720.1"/>
    </source>
</evidence>
<comment type="caution">
    <text evidence="1">The sequence shown here is derived from an EMBL/GenBank/DDBJ whole genome shotgun (WGS) entry which is preliminary data.</text>
</comment>
<dbReference type="RefSeq" id="WP_378773907.1">
    <property type="nucleotide sequence ID" value="NZ_JBHTMX010000005.1"/>
</dbReference>
<evidence type="ECO:0000313" key="2">
    <source>
        <dbReference type="Proteomes" id="UP001597171"/>
    </source>
</evidence>
<protein>
    <submittedName>
        <fullName evidence="1">Uncharacterized protein</fullName>
    </submittedName>
</protein>
<keyword evidence="2" id="KW-1185">Reference proteome</keyword>
<reference evidence="2" key="1">
    <citation type="journal article" date="2019" name="Int. J. Syst. Evol. Microbiol.">
        <title>The Global Catalogue of Microorganisms (GCM) 10K type strain sequencing project: providing services to taxonomists for standard genome sequencing and annotation.</title>
        <authorList>
            <consortium name="The Broad Institute Genomics Platform"/>
            <consortium name="The Broad Institute Genome Sequencing Center for Infectious Disease"/>
            <person name="Wu L."/>
            <person name="Ma J."/>
        </authorList>
    </citation>
    <scope>NUCLEOTIDE SEQUENCE [LARGE SCALE GENOMIC DNA]</scope>
    <source>
        <strain evidence="2">CCUG 61696</strain>
    </source>
</reference>
<dbReference type="EMBL" id="JBHTMX010000005">
    <property type="protein sequence ID" value="MFD1330720.1"/>
    <property type="molecule type" value="Genomic_DNA"/>
</dbReference>
<gene>
    <name evidence="1" type="ORF">ACFQ4O_01765</name>
</gene>
<name>A0ABW3Z394_9HYPH</name>